<keyword evidence="2" id="KW-1185">Reference proteome</keyword>
<dbReference type="EMBL" id="BAABHA010000002">
    <property type="protein sequence ID" value="GAA4376358.1"/>
    <property type="molecule type" value="Genomic_DNA"/>
</dbReference>
<evidence type="ECO:0000313" key="2">
    <source>
        <dbReference type="Proteomes" id="UP001500454"/>
    </source>
</evidence>
<gene>
    <name evidence="1" type="ORF">GCM10023186_10160</name>
</gene>
<proteinExistence type="predicted"/>
<organism evidence="1 2">
    <name type="scientific">Hymenobacter koreensis</name>
    <dbReference type="NCBI Taxonomy" id="1084523"/>
    <lineage>
        <taxon>Bacteria</taxon>
        <taxon>Pseudomonadati</taxon>
        <taxon>Bacteroidota</taxon>
        <taxon>Cytophagia</taxon>
        <taxon>Cytophagales</taxon>
        <taxon>Hymenobacteraceae</taxon>
        <taxon>Hymenobacter</taxon>
    </lineage>
</organism>
<name>A0ABP8IW40_9BACT</name>
<sequence length="48" mass="5174">MDVGIKHGRHKNPATCVDDPGALGNGQAAADVLNFSFDNQNITLEKHR</sequence>
<protein>
    <submittedName>
        <fullName evidence="1">Uncharacterized protein</fullName>
    </submittedName>
</protein>
<accession>A0ABP8IW40</accession>
<dbReference type="Proteomes" id="UP001500454">
    <property type="component" value="Unassembled WGS sequence"/>
</dbReference>
<comment type="caution">
    <text evidence="1">The sequence shown here is derived from an EMBL/GenBank/DDBJ whole genome shotgun (WGS) entry which is preliminary data.</text>
</comment>
<reference evidence="2" key="1">
    <citation type="journal article" date="2019" name="Int. J. Syst. Evol. Microbiol.">
        <title>The Global Catalogue of Microorganisms (GCM) 10K type strain sequencing project: providing services to taxonomists for standard genome sequencing and annotation.</title>
        <authorList>
            <consortium name="The Broad Institute Genomics Platform"/>
            <consortium name="The Broad Institute Genome Sequencing Center for Infectious Disease"/>
            <person name="Wu L."/>
            <person name="Ma J."/>
        </authorList>
    </citation>
    <scope>NUCLEOTIDE SEQUENCE [LARGE SCALE GENOMIC DNA]</scope>
    <source>
        <strain evidence="2">JCM 17924</strain>
    </source>
</reference>
<evidence type="ECO:0000313" key="1">
    <source>
        <dbReference type="EMBL" id="GAA4376358.1"/>
    </source>
</evidence>